<dbReference type="PANTHER" id="PTHR24148:SF82">
    <property type="entry name" value="HETEROKARYON INCOMPATIBILITY DOMAIN-CONTAINING PROTEIN"/>
    <property type="match status" value="1"/>
</dbReference>
<proteinExistence type="predicted"/>
<comment type="caution">
    <text evidence="2">The sequence shown here is derived from an EMBL/GenBank/DDBJ whole genome shotgun (WGS) entry which is preliminary data.</text>
</comment>
<reference evidence="2 3" key="1">
    <citation type="submission" date="2023-01" db="EMBL/GenBank/DDBJ databases">
        <title>Analysis of 21 Apiospora genomes using comparative genomics revels a genus with tremendous synthesis potential of carbohydrate active enzymes and secondary metabolites.</title>
        <authorList>
            <person name="Sorensen T."/>
        </authorList>
    </citation>
    <scope>NUCLEOTIDE SEQUENCE [LARGE SCALE GENOMIC DNA]</scope>
    <source>
        <strain evidence="2 3">CBS 24483</strain>
    </source>
</reference>
<dbReference type="Pfam" id="PF06985">
    <property type="entry name" value="HET"/>
    <property type="match status" value="1"/>
</dbReference>
<evidence type="ECO:0000313" key="2">
    <source>
        <dbReference type="EMBL" id="KAK7956511.1"/>
    </source>
</evidence>
<organism evidence="2 3">
    <name type="scientific">Apiospora aurea</name>
    <dbReference type="NCBI Taxonomy" id="335848"/>
    <lineage>
        <taxon>Eukaryota</taxon>
        <taxon>Fungi</taxon>
        <taxon>Dikarya</taxon>
        <taxon>Ascomycota</taxon>
        <taxon>Pezizomycotina</taxon>
        <taxon>Sordariomycetes</taxon>
        <taxon>Xylariomycetidae</taxon>
        <taxon>Amphisphaeriales</taxon>
        <taxon>Apiosporaceae</taxon>
        <taxon>Apiospora</taxon>
    </lineage>
</organism>
<dbReference type="Proteomes" id="UP001391051">
    <property type="component" value="Unassembled WGS sequence"/>
</dbReference>
<gene>
    <name evidence="2" type="ORF">PG986_005733</name>
</gene>
<evidence type="ECO:0000313" key="3">
    <source>
        <dbReference type="Proteomes" id="UP001391051"/>
    </source>
</evidence>
<keyword evidence="3" id="KW-1185">Reference proteome</keyword>
<dbReference type="EMBL" id="JAQQWE010000004">
    <property type="protein sequence ID" value="KAK7956511.1"/>
    <property type="molecule type" value="Genomic_DNA"/>
</dbReference>
<dbReference type="InterPro" id="IPR052895">
    <property type="entry name" value="HetReg/Transcr_Mod"/>
</dbReference>
<dbReference type="Pfam" id="PF26639">
    <property type="entry name" value="Het-6_barrel"/>
    <property type="match status" value="1"/>
</dbReference>
<feature type="domain" description="Heterokaryon incompatibility" evidence="1">
    <location>
        <begin position="53"/>
        <end position="219"/>
    </location>
</feature>
<name>A0ABR1QIE2_9PEZI</name>
<evidence type="ECO:0000259" key="1">
    <source>
        <dbReference type="Pfam" id="PF06985"/>
    </source>
</evidence>
<dbReference type="GeneID" id="92075017"/>
<dbReference type="PANTHER" id="PTHR24148">
    <property type="entry name" value="ANKYRIN REPEAT DOMAIN-CONTAINING PROTEIN 39 HOMOLOG-RELATED"/>
    <property type="match status" value="1"/>
</dbReference>
<protein>
    <recommendedName>
        <fullName evidence="1">Heterokaryon incompatibility domain-containing protein</fullName>
    </recommendedName>
</protein>
<dbReference type="InterPro" id="IPR010730">
    <property type="entry name" value="HET"/>
</dbReference>
<dbReference type="RefSeq" id="XP_066701817.1">
    <property type="nucleotide sequence ID" value="XM_066841955.1"/>
</dbReference>
<sequence length="559" mass="62543">MIGSPDQGESSPAYSPLDTERKQIRLLHLLPGSWEDPVSCTTSNAFVSDNPVFESLSYAWGDPSVTRTVLLNGHAIAVTVNLFAALRRLRYRSLSRLLWADALCINQADLEEKARQVSLMGNVYSVASRGILWLGEYSELLSNPSTDTTHRERLENAIPEANAVEAFEWLHRLAGDLDSKSVSHVGYELTRRPEISSCVGSLQMLLSLPWWSRMWTLQEAVLPRDVIFVCGSSEITLEAMDKAQDNYLEYRTTAAQPEPRYGPVGHILDRLSFWVMAIAHLGEFGEERDIAHALFSCKTREATNPRDKVYAVLGMFPLIARYIEVDYSKDTSQVSTELLLCLIKLHGDLKGLVCAAITPKDSSLPSWVPNWCYIQEHNMPGGEIGLINEYDEGFSAKTTRAQVRTPRHGVLDILGVSVGRVMAVYHIHAASSQALSENTAESLRGWIDSLSVCSAQDTNAYLSIIGHMIDRMRNLDDRDAWIFITGQGHVGYAGHEVWVDDTVHVFLGGKVPFVLRASHCPQDQLRDRYYTLVCHCHVHGIMNGEALGWDLKLQWFSLV</sequence>
<accession>A0ABR1QIE2</accession>